<comment type="caution">
    <text evidence="1">The sequence shown here is derived from an EMBL/GenBank/DDBJ whole genome shotgun (WGS) entry which is preliminary data.</text>
</comment>
<dbReference type="InterPro" id="IPR014975">
    <property type="entry name" value="DUF1836"/>
</dbReference>
<organism evidence="1">
    <name type="scientific">bioreactor metagenome</name>
    <dbReference type="NCBI Taxonomy" id="1076179"/>
    <lineage>
        <taxon>unclassified sequences</taxon>
        <taxon>metagenomes</taxon>
        <taxon>ecological metagenomes</taxon>
    </lineage>
</organism>
<gene>
    <name evidence="1" type="ORF">SDC9_130689</name>
</gene>
<accession>A0A645D2C5</accession>
<name>A0A645D2C5_9ZZZZ</name>
<dbReference type="AlphaFoldDB" id="A0A645D2C5"/>
<reference evidence="1" key="1">
    <citation type="submission" date="2019-08" db="EMBL/GenBank/DDBJ databases">
        <authorList>
            <person name="Kucharzyk K."/>
            <person name="Murdoch R.W."/>
            <person name="Higgins S."/>
            <person name="Loffler F."/>
        </authorList>
    </citation>
    <scope>NUCLEOTIDE SEQUENCE</scope>
</reference>
<dbReference type="EMBL" id="VSSQ01032373">
    <property type="protein sequence ID" value="MPM83620.1"/>
    <property type="molecule type" value="Genomic_DNA"/>
</dbReference>
<dbReference type="Pfam" id="PF08876">
    <property type="entry name" value="DUF1836"/>
    <property type="match status" value="1"/>
</dbReference>
<sequence length="140" mass="16137">MQNWVKRSYVDPPRKGRFYDGDQVARILIFNSLRNVMELDEIRLLLDCVQEFSGGTLREKELLEVFHQSVVKTKHLASGDLAGYEKTIGPELALRLEKKGGDREKIKRVVYIMLTAYQSSQLKQQAEQLLLQLKQSLRSG</sequence>
<evidence type="ECO:0000313" key="1">
    <source>
        <dbReference type="EMBL" id="MPM83620.1"/>
    </source>
</evidence>
<protein>
    <submittedName>
        <fullName evidence="1">Uncharacterized protein</fullName>
    </submittedName>
</protein>
<proteinExistence type="predicted"/>